<sequence>MAEETAGGRSVHNAISGDAHITGNVFQADHITQVIHQRQPAPVPRQLPPEQSGLVDRSAELDALLAARTPAAGPERPAVLVLSGPSGIGKSALAHRIGHHLAHEYPDGTLYENLGFLHGGVRPAVSDVLGRMIGALTDGESVRMETPDARAGQYRSLTYGKRLIVVLDDVDQADTVEQLLPASAAGLVIVTSHFRLHDLEHRDAGHVHLDPLADEHAAELLSALAGPGRLASDPGAVAELSRYCAGLPMALRVAGTRLRSRQRLSVARLVRTLDAEGVPVVEAVWDAAYRELPPESTLLYRLLPLHPAGQVSAAAAAALLGRGPDAADDALDDLVRAGLLMTTAEPDRYALHDLLRRHADRRARADGADGEAQGGSERLVRWYRRQAERADRLSEGPSRLRLAEPVGDLAYAPDVDFEDSRPNPERAADADRAAKEGARTWLRRERAALRGCVRLAYETGLVGEAWALCEPLWPAYMGERDHAAARVAFEYGVRDAERAEDLAAQARMRSQLARPLWELGRLDEADELMRRAVAAARASGHRKVTASALEFHGKVLLARDDVAAAKERFAESLRLHEELGNAYGMLLQRHHLGQVALMEGDLARAGELLERAHDEARGLGKDRMVGRTAAELGRVRQAQGGTEQAGRLYGLALEIAHDRGEAADAAVVLERLAALAREMGAAEAAAAYEAAAREIYERSGVSR</sequence>
<gene>
    <name evidence="3" type="ORF">G5C51_19235</name>
</gene>
<dbReference type="EMBL" id="JAAKZV010000081">
    <property type="protein sequence ID" value="NGN66018.1"/>
    <property type="molecule type" value="Genomic_DNA"/>
</dbReference>
<evidence type="ECO:0000313" key="3">
    <source>
        <dbReference type="EMBL" id="NGN66018.1"/>
    </source>
</evidence>
<dbReference type="Proteomes" id="UP000481583">
    <property type="component" value="Unassembled WGS sequence"/>
</dbReference>
<dbReference type="SMART" id="SM00382">
    <property type="entry name" value="AAA"/>
    <property type="match status" value="1"/>
</dbReference>
<evidence type="ECO:0000313" key="4">
    <source>
        <dbReference type="Proteomes" id="UP000481583"/>
    </source>
</evidence>
<dbReference type="Pfam" id="PF00931">
    <property type="entry name" value="NB-ARC"/>
    <property type="match status" value="1"/>
</dbReference>
<dbReference type="InterPro" id="IPR027417">
    <property type="entry name" value="P-loop_NTPase"/>
</dbReference>
<protein>
    <recommendedName>
        <fullName evidence="2">AAA+ ATPase domain-containing protein</fullName>
    </recommendedName>
</protein>
<feature type="domain" description="AAA+ ATPase" evidence="2">
    <location>
        <begin position="76"/>
        <end position="213"/>
    </location>
</feature>
<evidence type="ECO:0000259" key="2">
    <source>
        <dbReference type="SMART" id="SM00382"/>
    </source>
</evidence>
<reference evidence="3 4" key="1">
    <citation type="submission" date="2020-02" db="EMBL/GenBank/DDBJ databases">
        <title>Whole-genome analyses of novel actinobacteria.</title>
        <authorList>
            <person name="Sahin N."/>
        </authorList>
    </citation>
    <scope>NUCLEOTIDE SEQUENCE [LARGE SCALE GENOMIC DNA]</scope>
    <source>
        <strain evidence="3 4">A7024</strain>
    </source>
</reference>
<dbReference type="PANTHER" id="PTHR47691:SF3">
    <property type="entry name" value="HTH-TYPE TRANSCRIPTIONAL REGULATOR RV0890C-RELATED"/>
    <property type="match status" value="1"/>
</dbReference>
<dbReference type="PANTHER" id="PTHR47691">
    <property type="entry name" value="REGULATOR-RELATED"/>
    <property type="match status" value="1"/>
</dbReference>
<evidence type="ECO:0000256" key="1">
    <source>
        <dbReference type="SAM" id="MobiDB-lite"/>
    </source>
</evidence>
<dbReference type="InterPro" id="IPR011990">
    <property type="entry name" value="TPR-like_helical_dom_sf"/>
</dbReference>
<dbReference type="SUPFAM" id="SSF52540">
    <property type="entry name" value="P-loop containing nucleoside triphosphate hydrolases"/>
    <property type="match status" value="1"/>
</dbReference>
<proteinExistence type="predicted"/>
<feature type="region of interest" description="Disordered" evidence="1">
    <location>
        <begin position="413"/>
        <end position="434"/>
    </location>
</feature>
<dbReference type="InterPro" id="IPR003593">
    <property type="entry name" value="AAA+_ATPase"/>
</dbReference>
<dbReference type="SUPFAM" id="SSF48452">
    <property type="entry name" value="TPR-like"/>
    <property type="match status" value="2"/>
</dbReference>
<dbReference type="Gene3D" id="3.40.50.300">
    <property type="entry name" value="P-loop containing nucleotide triphosphate hydrolases"/>
    <property type="match status" value="1"/>
</dbReference>
<comment type="caution">
    <text evidence="3">The sequence shown here is derived from an EMBL/GenBank/DDBJ whole genome shotgun (WGS) entry which is preliminary data.</text>
</comment>
<dbReference type="GO" id="GO:0043531">
    <property type="term" value="F:ADP binding"/>
    <property type="evidence" value="ECO:0007669"/>
    <property type="project" value="InterPro"/>
</dbReference>
<name>A0A6G4U3S3_9ACTN</name>
<dbReference type="AlphaFoldDB" id="A0A6G4U3S3"/>
<organism evidence="3 4">
    <name type="scientific">Streptomyces coryli</name>
    <dbReference type="NCBI Taxonomy" id="1128680"/>
    <lineage>
        <taxon>Bacteria</taxon>
        <taxon>Bacillati</taxon>
        <taxon>Actinomycetota</taxon>
        <taxon>Actinomycetes</taxon>
        <taxon>Kitasatosporales</taxon>
        <taxon>Streptomycetaceae</taxon>
        <taxon>Streptomyces</taxon>
    </lineage>
</organism>
<dbReference type="Gene3D" id="1.25.40.10">
    <property type="entry name" value="Tetratricopeptide repeat domain"/>
    <property type="match status" value="2"/>
</dbReference>
<dbReference type="RefSeq" id="WP_165238999.1">
    <property type="nucleotide sequence ID" value="NZ_JAAKZV010000081.1"/>
</dbReference>
<feature type="compositionally biased region" description="Basic and acidic residues" evidence="1">
    <location>
        <begin position="418"/>
        <end position="434"/>
    </location>
</feature>
<dbReference type="PRINTS" id="PR00364">
    <property type="entry name" value="DISEASERSIST"/>
</dbReference>
<keyword evidence="4" id="KW-1185">Reference proteome</keyword>
<accession>A0A6G4U3S3</accession>
<dbReference type="InterPro" id="IPR002182">
    <property type="entry name" value="NB-ARC"/>
</dbReference>